<feature type="chain" id="PRO_5015645858" description="Outer membrane protein beta-barrel domain-containing protein" evidence="1">
    <location>
        <begin position="22"/>
        <end position="231"/>
    </location>
</feature>
<accession>A0A2S7STY6</accession>
<protein>
    <recommendedName>
        <fullName evidence="4">Outer membrane protein beta-barrel domain-containing protein</fullName>
    </recommendedName>
</protein>
<gene>
    <name evidence="2" type="ORF">CJD36_015260</name>
</gene>
<dbReference type="AlphaFoldDB" id="A0A2S7STY6"/>
<reference evidence="2 3" key="1">
    <citation type="submission" date="2018-01" db="EMBL/GenBank/DDBJ databases">
        <title>A novel member of the phylum Bacteroidetes isolated from glacier ice.</title>
        <authorList>
            <person name="Liu Q."/>
            <person name="Xin Y.-H."/>
        </authorList>
    </citation>
    <scope>NUCLEOTIDE SEQUENCE [LARGE SCALE GENOMIC DNA]</scope>
    <source>
        <strain evidence="2 3">RB1R16</strain>
    </source>
</reference>
<name>A0A2S7STY6_9BACT</name>
<dbReference type="Proteomes" id="UP000239872">
    <property type="component" value="Unassembled WGS sequence"/>
</dbReference>
<dbReference type="EMBL" id="PPSL01000004">
    <property type="protein sequence ID" value="PQJ10055.1"/>
    <property type="molecule type" value="Genomic_DNA"/>
</dbReference>
<evidence type="ECO:0000313" key="3">
    <source>
        <dbReference type="Proteomes" id="UP000239872"/>
    </source>
</evidence>
<evidence type="ECO:0008006" key="4">
    <source>
        <dbReference type="Google" id="ProtNLM"/>
    </source>
</evidence>
<comment type="caution">
    <text evidence="2">The sequence shown here is derived from an EMBL/GenBank/DDBJ whole genome shotgun (WGS) entry which is preliminary data.</text>
</comment>
<organism evidence="2 3">
    <name type="scientific">Flavipsychrobacter stenotrophus</name>
    <dbReference type="NCBI Taxonomy" id="2077091"/>
    <lineage>
        <taxon>Bacteria</taxon>
        <taxon>Pseudomonadati</taxon>
        <taxon>Bacteroidota</taxon>
        <taxon>Chitinophagia</taxon>
        <taxon>Chitinophagales</taxon>
        <taxon>Chitinophagaceae</taxon>
        <taxon>Flavipsychrobacter</taxon>
    </lineage>
</organism>
<keyword evidence="1" id="KW-0732">Signal</keyword>
<sequence length="231" mass="25042">MKPIILLASSVMLLSTVTSYAQKNTWIVDAGANVNHQTIPSYSSGYPSLSLSGAGLNIAIGRQLSNHFAVGILGGYGSQQQLIGDYSGISSHVYKATFNTWNIGVYGRYTYWLNKHLYLYSQLSATHHDYSVKSELLQYNYPVVYQPYFTSGTQPDGLDVTLLPAVGVNLIKGYGIHADVGGLSYTRTGGGGNAVNGVNLNIGQSFHFGLHKIIGWKKMNSTPNDPNAMLK</sequence>
<proteinExistence type="predicted"/>
<dbReference type="Gene3D" id="2.40.128.130">
    <property type="entry name" value="Autotransporter beta-domain"/>
    <property type="match status" value="1"/>
</dbReference>
<dbReference type="RefSeq" id="WP_105040064.1">
    <property type="nucleotide sequence ID" value="NZ_PPSL01000004.1"/>
</dbReference>
<feature type="signal peptide" evidence="1">
    <location>
        <begin position="1"/>
        <end position="21"/>
    </location>
</feature>
<keyword evidence="3" id="KW-1185">Reference proteome</keyword>
<dbReference type="InterPro" id="IPR036709">
    <property type="entry name" value="Autotransporte_beta_dom_sf"/>
</dbReference>
<evidence type="ECO:0000313" key="2">
    <source>
        <dbReference type="EMBL" id="PQJ10055.1"/>
    </source>
</evidence>
<evidence type="ECO:0000256" key="1">
    <source>
        <dbReference type="SAM" id="SignalP"/>
    </source>
</evidence>